<dbReference type="GO" id="GO:0032259">
    <property type="term" value="P:methylation"/>
    <property type="evidence" value="ECO:0007669"/>
    <property type="project" value="UniProtKB-KW"/>
</dbReference>
<keyword evidence="5" id="KW-0949">S-adenosyl-L-methionine</keyword>
<dbReference type="InterPro" id="IPR001214">
    <property type="entry name" value="SET_dom"/>
</dbReference>
<dbReference type="GO" id="GO:0005694">
    <property type="term" value="C:chromosome"/>
    <property type="evidence" value="ECO:0007669"/>
    <property type="project" value="UniProtKB-SubCell"/>
</dbReference>
<dbReference type="InterPro" id="IPR050973">
    <property type="entry name" value="H3K9_Histone-Lys_N-MTase"/>
</dbReference>
<dbReference type="PANTHER" id="PTHR46223">
    <property type="entry name" value="HISTONE-LYSINE N-METHYLTRANSFERASE SUV39H"/>
    <property type="match status" value="1"/>
</dbReference>
<dbReference type="PROSITE" id="PS50867">
    <property type="entry name" value="PRE_SET"/>
    <property type="match status" value="1"/>
</dbReference>
<dbReference type="STRING" id="1296096.A0A1B9I5D8"/>
<comment type="subcellular location">
    <subcellularLocation>
        <location evidence="1">Chromosome</location>
    </subcellularLocation>
</comment>
<evidence type="ECO:0000259" key="9">
    <source>
        <dbReference type="PROSITE" id="PS50280"/>
    </source>
</evidence>
<dbReference type="RefSeq" id="XP_019011963.1">
    <property type="nucleotide sequence ID" value="XM_019154560.1"/>
</dbReference>
<dbReference type="Gene3D" id="2.170.270.10">
    <property type="entry name" value="SET domain"/>
    <property type="match status" value="1"/>
</dbReference>
<feature type="compositionally biased region" description="Polar residues" evidence="8">
    <location>
        <begin position="61"/>
        <end position="70"/>
    </location>
</feature>
<dbReference type="PROSITE" id="PS50280">
    <property type="entry name" value="SET"/>
    <property type="match status" value="1"/>
</dbReference>
<feature type="compositionally biased region" description="Low complexity" evidence="8">
    <location>
        <begin position="967"/>
        <end position="978"/>
    </location>
</feature>
<feature type="region of interest" description="Disordered" evidence="8">
    <location>
        <begin position="338"/>
        <end position="357"/>
    </location>
</feature>
<feature type="region of interest" description="Disordered" evidence="8">
    <location>
        <begin position="461"/>
        <end position="484"/>
    </location>
</feature>
<keyword evidence="7" id="KW-0862">Zinc</keyword>
<evidence type="ECO:0008006" key="14">
    <source>
        <dbReference type="Google" id="ProtNLM"/>
    </source>
</evidence>
<reference evidence="11" key="3">
    <citation type="submission" date="2016-07" db="EMBL/GenBank/DDBJ databases">
        <title>Evolution of pathogenesis and genome organization in the Tremellales.</title>
        <authorList>
            <person name="Cuomo C."/>
            <person name="Litvintseva A."/>
            <person name="Heitman J."/>
            <person name="Chen Y."/>
            <person name="Sun S."/>
            <person name="Springer D."/>
            <person name="Dromer F."/>
            <person name="Young S."/>
            <person name="Zeng Q."/>
            <person name="Chapman S."/>
            <person name="Gujja S."/>
            <person name="Saif S."/>
            <person name="Birren B."/>
        </authorList>
    </citation>
    <scope>NUCLEOTIDE SEQUENCE</scope>
    <source>
        <strain evidence="11">CBS 10737</strain>
    </source>
</reference>
<keyword evidence="6" id="KW-0479">Metal-binding</keyword>
<dbReference type="EMBL" id="CP144521">
    <property type="protein sequence ID" value="WWC68521.1"/>
    <property type="molecule type" value="Genomic_DNA"/>
</dbReference>
<proteinExistence type="predicted"/>
<evidence type="ECO:0000256" key="8">
    <source>
        <dbReference type="SAM" id="MobiDB-lite"/>
    </source>
</evidence>
<sequence length="1505" mass="163273">MEDTGNSREYEKAIDVNRSYIMSIPNRAVGNAVDPISLDWSDEEIPSSSQAGPSRRASRPSAATPSNRRTSILVDLTLEDSGSDTPRPPPSSRTPSHQPNSSKTSRGIPPNKHRNAEDTSGPSVGPSRKVKEEALGKPGSWTNPTVLDPSALPSTSSDGKEAMRSPTDANMAPQGSWLNPAVYVPHIPVAPSAPEVTNKGKGKGRQTGNEPEVGNWLNPRVLDMSGSPTKEDFNLPSNWTRNEPNASTQRGRESQGTSVTQVRSSDDMDNPINPILRGLSASPISRDDNNGLESTTDVFVDLLPQTEFDQQPPTTSTYPPPSPPHSLLPKLSVGAILPGDALSSDSQPPAGSWLNPTILEATGPATSASLEGEHEVGSWLKPAVLEAPASHKRSASPTELEKEETSRKGKARRIEVTALEDLNIAKSPEPPALTVKKGPTWVTSEQPVKKAQSIEATAISAVAQEIPTPRDVSESQENTPKDINTIDNTEIADDSMFVDPIHSIVKTPESQLLPISAVRQEDLPITEAEILVPHTTSTDQPSSSDVPIGVYTSPGQPAAPVDQPLTSLDQEMPHVDVEHTTLGQISAISEGLTGHAVKSNQEEGNAVTAQMEQDKENLFVSAPEDLEAMDVDHAGQDEIKVAQLEVDNSIIQDDSSKDSSVPSMTMTTSANTLEFDPGTLHAVQHKAVGPPTQDKSEGADQEQSSPKAIYIPQTPEISIPRTPLTNDSQEVEASLALSIISPIAEFTAKSSVLVESRPEPIALPPPIVGHNDVPVTAAHLDASRAQTTSAYLVETERTIPPEDVPETGITYPVSSPTIQPLPVLSYNPSPAPESNVAVIFQRDIANEVDVKPILELVPLINTTGHGSSSLNPITLDLDDDDLDFLNSDKEDGSQDTMDAVLEQKAEDARAGDSEFEIVPLPVNFPVVDIDDRTRRSSSVPSIEEIKGDDFIHRIGTQSARKSTRTKQQAGTSASAQAALTDHSSKGIFSGSRLLPNRMTIPSAAASQSGSSPVKKSSVTPPPRFEIVIPTRSRQQWRHIVENDGDSEVEDILDDHSNDSSSSGLSKAVDLVEYNGFTVHNTYRIPASEDAMDISTESTNLHTIAASTMPDPLPPSDRIGIANRTLNTKLIDEWNKRKPHLTSNPPLHRAVFEAYMAQSTSIDEPYADEIRVVNDVDSEGAPPDFEFQYSNDMLYNPDVPDPELGIGCDCDGPCDPNNEKCSCVKRQEAYFYDLGMKGFAYDKHGRIKETSVSVWECGKHCGCPPDCQNRVIQRGRGKDTKIELFKTRWKGWGVRARAPIEAGTFLGIYAGELITEEESEERGKLYAQIGRTYLFDCDGWQISHPPEGLEQVDHRLAQLAELAAERARLVATEADDPSWVYSAYSVDAFHYGFTRYFNHSCDPNLAITQAYVKDFHPERPILVIFARRAINRNEELCISYKGLPDEDEIPIPAPQPKLTTRNAKQKKSKTSASAHITGGTKGKVAAKDRCMCKTPRCDGRMFSYGS</sequence>
<organism evidence="11">
    <name type="scientific">Kwoniella pini CBS 10737</name>
    <dbReference type="NCBI Taxonomy" id="1296096"/>
    <lineage>
        <taxon>Eukaryota</taxon>
        <taxon>Fungi</taxon>
        <taxon>Dikarya</taxon>
        <taxon>Basidiomycota</taxon>
        <taxon>Agaricomycotina</taxon>
        <taxon>Tremellomycetes</taxon>
        <taxon>Tremellales</taxon>
        <taxon>Cryptococcaceae</taxon>
        <taxon>Kwoniella</taxon>
    </lineage>
</organism>
<dbReference type="Proteomes" id="UP000094020">
    <property type="component" value="Chromosome 3"/>
</dbReference>
<keyword evidence="13" id="KW-1185">Reference proteome</keyword>
<reference evidence="12" key="2">
    <citation type="submission" date="2013-07" db="EMBL/GenBank/DDBJ databases">
        <authorList>
            <consortium name="The Broad Institute Genome Sequencing Platform"/>
            <person name="Cuomo C."/>
            <person name="Litvintseva A."/>
            <person name="Chen Y."/>
            <person name="Heitman J."/>
            <person name="Sun S."/>
            <person name="Springer D."/>
            <person name="Dromer F."/>
            <person name="Young S.K."/>
            <person name="Zeng Q."/>
            <person name="Gargeya S."/>
            <person name="Fitzgerald M."/>
            <person name="Abouelleil A."/>
            <person name="Alvarado L."/>
            <person name="Berlin A.M."/>
            <person name="Chapman S.B."/>
            <person name="Dewar J."/>
            <person name="Goldberg J."/>
            <person name="Griggs A."/>
            <person name="Gujja S."/>
            <person name="Hansen M."/>
            <person name="Howarth C."/>
            <person name="Imamovic A."/>
            <person name="Larimer J."/>
            <person name="McCowan C."/>
            <person name="Murphy C."/>
            <person name="Pearson M."/>
            <person name="Priest M."/>
            <person name="Roberts A."/>
            <person name="Saif S."/>
            <person name="Shea T."/>
            <person name="Sykes S."/>
            <person name="Wortman J."/>
            <person name="Nusbaum C."/>
            <person name="Birren B."/>
        </authorList>
    </citation>
    <scope>NUCLEOTIDE SEQUENCE</scope>
    <source>
        <strain evidence="12">CBS 10737</strain>
    </source>
</reference>
<evidence type="ECO:0000259" key="10">
    <source>
        <dbReference type="PROSITE" id="PS50867"/>
    </source>
</evidence>
<dbReference type="OrthoDB" id="308383at2759"/>
<dbReference type="KEGG" id="kpin:30171169"/>
<keyword evidence="3" id="KW-0489">Methyltransferase</keyword>
<feature type="region of interest" description="Disordered" evidence="8">
    <location>
        <begin position="1450"/>
        <end position="1479"/>
    </location>
</feature>
<dbReference type="InterPro" id="IPR046341">
    <property type="entry name" value="SET_dom_sf"/>
</dbReference>
<dbReference type="GO" id="GO:0005634">
    <property type="term" value="C:nucleus"/>
    <property type="evidence" value="ECO:0007669"/>
    <property type="project" value="InterPro"/>
</dbReference>
<evidence type="ECO:0000313" key="12">
    <source>
        <dbReference type="EMBL" id="WWC68521.1"/>
    </source>
</evidence>
<dbReference type="InterPro" id="IPR007728">
    <property type="entry name" value="Pre-SET_dom"/>
</dbReference>
<feature type="region of interest" description="Disordered" evidence="8">
    <location>
        <begin position="384"/>
        <end position="448"/>
    </location>
</feature>
<feature type="region of interest" description="Disordered" evidence="8">
    <location>
        <begin position="39"/>
        <end position="176"/>
    </location>
</feature>
<dbReference type="GO" id="GO:0042054">
    <property type="term" value="F:histone methyltransferase activity"/>
    <property type="evidence" value="ECO:0007669"/>
    <property type="project" value="InterPro"/>
</dbReference>
<feature type="compositionally biased region" description="Polar residues" evidence="8">
    <location>
        <begin position="235"/>
        <end position="263"/>
    </location>
</feature>
<evidence type="ECO:0000256" key="4">
    <source>
        <dbReference type="ARBA" id="ARBA00022679"/>
    </source>
</evidence>
<feature type="domain" description="SET" evidence="9">
    <location>
        <begin position="1279"/>
        <end position="1440"/>
    </location>
</feature>
<dbReference type="GeneID" id="30171169"/>
<evidence type="ECO:0000256" key="7">
    <source>
        <dbReference type="ARBA" id="ARBA00022833"/>
    </source>
</evidence>
<evidence type="ECO:0000256" key="6">
    <source>
        <dbReference type="ARBA" id="ARBA00022723"/>
    </source>
</evidence>
<name>A0A1B9I5D8_9TREE</name>
<evidence type="ECO:0000256" key="1">
    <source>
        <dbReference type="ARBA" id="ARBA00004286"/>
    </source>
</evidence>
<feature type="compositionally biased region" description="Polar residues" evidence="8">
    <location>
        <begin position="475"/>
        <end position="484"/>
    </location>
</feature>
<evidence type="ECO:0000313" key="11">
    <source>
        <dbReference type="EMBL" id="OCF50744.1"/>
    </source>
</evidence>
<evidence type="ECO:0000256" key="2">
    <source>
        <dbReference type="ARBA" id="ARBA00022454"/>
    </source>
</evidence>
<evidence type="ECO:0000256" key="3">
    <source>
        <dbReference type="ARBA" id="ARBA00022603"/>
    </source>
</evidence>
<dbReference type="EMBL" id="KI894009">
    <property type="protein sequence ID" value="OCF50744.1"/>
    <property type="molecule type" value="Genomic_DNA"/>
</dbReference>
<feature type="region of interest" description="Disordered" evidence="8">
    <location>
        <begin position="688"/>
        <end position="707"/>
    </location>
</feature>
<accession>A0A1B9I5D8</accession>
<dbReference type="SUPFAM" id="SSF82199">
    <property type="entry name" value="SET domain"/>
    <property type="match status" value="1"/>
</dbReference>
<dbReference type="GO" id="GO:0008270">
    <property type="term" value="F:zinc ion binding"/>
    <property type="evidence" value="ECO:0007669"/>
    <property type="project" value="InterPro"/>
</dbReference>
<feature type="compositionally biased region" description="Low complexity" evidence="8">
    <location>
        <begin position="1002"/>
        <end position="1018"/>
    </location>
</feature>
<dbReference type="SMART" id="SM00317">
    <property type="entry name" value="SET"/>
    <property type="match status" value="1"/>
</dbReference>
<feature type="region of interest" description="Disordered" evidence="8">
    <location>
        <begin position="957"/>
        <end position="1023"/>
    </location>
</feature>
<evidence type="ECO:0000256" key="5">
    <source>
        <dbReference type="ARBA" id="ARBA00022691"/>
    </source>
</evidence>
<reference evidence="12" key="4">
    <citation type="submission" date="2024-02" db="EMBL/GenBank/DDBJ databases">
        <title>Comparative genomics of Cryptococcus and Kwoniella reveals pathogenesis evolution and contrasting modes of karyotype evolution via chromosome fusion or intercentromeric recombination.</title>
        <authorList>
            <person name="Coelho M.A."/>
            <person name="David-Palma M."/>
            <person name="Shea T."/>
            <person name="Bowers K."/>
            <person name="McGinley-Smith S."/>
            <person name="Mohammad A.W."/>
            <person name="Gnirke A."/>
            <person name="Yurkov A.M."/>
            <person name="Nowrousian M."/>
            <person name="Sun S."/>
            <person name="Cuomo C.A."/>
            <person name="Heitman J."/>
        </authorList>
    </citation>
    <scope>NUCLEOTIDE SEQUENCE</scope>
    <source>
        <strain evidence="12">CBS 10737</strain>
    </source>
</reference>
<feature type="region of interest" description="Disordered" evidence="8">
    <location>
        <begin position="190"/>
        <end position="331"/>
    </location>
</feature>
<protein>
    <recommendedName>
        <fullName evidence="14">SET domain-containing protein</fullName>
    </recommendedName>
</protein>
<feature type="compositionally biased region" description="Basic and acidic residues" evidence="8">
    <location>
        <begin position="399"/>
        <end position="415"/>
    </location>
</feature>
<gene>
    <name evidence="11" type="ORF">I206_02800</name>
    <name evidence="12" type="ORF">I206_102450</name>
</gene>
<feature type="domain" description="Pre-SET" evidence="10">
    <location>
        <begin position="1205"/>
        <end position="1274"/>
    </location>
</feature>
<dbReference type="PANTHER" id="PTHR46223:SF3">
    <property type="entry name" value="HISTONE-LYSINE N-METHYLTRANSFERASE SET-23"/>
    <property type="match status" value="1"/>
</dbReference>
<keyword evidence="2" id="KW-0158">Chromosome</keyword>
<keyword evidence="4" id="KW-0808">Transferase</keyword>
<dbReference type="Pfam" id="PF05033">
    <property type="entry name" value="Pre-SET"/>
    <property type="match status" value="1"/>
</dbReference>
<dbReference type="Pfam" id="PF00856">
    <property type="entry name" value="SET"/>
    <property type="match status" value="1"/>
</dbReference>
<evidence type="ECO:0000313" key="13">
    <source>
        <dbReference type="Proteomes" id="UP000094020"/>
    </source>
</evidence>
<dbReference type="SMART" id="SM00468">
    <property type="entry name" value="PreSET"/>
    <property type="match status" value="1"/>
</dbReference>
<reference evidence="11" key="1">
    <citation type="submission" date="2013-07" db="EMBL/GenBank/DDBJ databases">
        <title>The Genome Sequence of Cryptococcus pinus CBS10737.</title>
        <authorList>
            <consortium name="The Broad Institute Genome Sequencing Platform"/>
            <person name="Cuomo C."/>
            <person name="Litvintseva A."/>
            <person name="Chen Y."/>
            <person name="Heitman J."/>
            <person name="Sun S."/>
            <person name="Springer D."/>
            <person name="Dromer F."/>
            <person name="Young S.K."/>
            <person name="Zeng Q."/>
            <person name="Gargeya S."/>
            <person name="Fitzgerald M."/>
            <person name="Abouelleil A."/>
            <person name="Alvarado L."/>
            <person name="Berlin A.M."/>
            <person name="Chapman S.B."/>
            <person name="Dewar J."/>
            <person name="Goldberg J."/>
            <person name="Griggs A."/>
            <person name="Gujja S."/>
            <person name="Hansen M."/>
            <person name="Howarth C."/>
            <person name="Imamovic A."/>
            <person name="Larimer J."/>
            <person name="McCowan C."/>
            <person name="Murphy C."/>
            <person name="Pearson M."/>
            <person name="Priest M."/>
            <person name="Roberts A."/>
            <person name="Saif S."/>
            <person name="Shea T."/>
            <person name="Sykes S."/>
            <person name="Wortman J."/>
            <person name="Nusbaum C."/>
            <person name="Birren B."/>
        </authorList>
    </citation>
    <scope>NUCLEOTIDE SEQUENCE [LARGE SCALE GENOMIC DNA]</scope>
    <source>
        <strain evidence="11">CBS 10737</strain>
    </source>
</reference>